<name>A0A2P9AL65_9HYPH</name>
<dbReference type="PANTHER" id="PTHR22911">
    <property type="entry name" value="ACYL-MALONYL CONDENSING ENZYME-RELATED"/>
    <property type="match status" value="1"/>
</dbReference>
<organism evidence="3 4">
    <name type="scientific">Mesorhizobium delmotii</name>
    <dbReference type="NCBI Taxonomy" id="1631247"/>
    <lineage>
        <taxon>Bacteria</taxon>
        <taxon>Pseudomonadati</taxon>
        <taxon>Pseudomonadota</taxon>
        <taxon>Alphaproteobacteria</taxon>
        <taxon>Hyphomicrobiales</taxon>
        <taxon>Phyllobacteriaceae</taxon>
        <taxon>Mesorhizobium</taxon>
    </lineage>
</organism>
<dbReference type="SUPFAM" id="SSF103481">
    <property type="entry name" value="Multidrug resistance efflux transporter EmrE"/>
    <property type="match status" value="2"/>
</dbReference>
<dbReference type="RefSeq" id="WP_123149059.1">
    <property type="nucleotide sequence ID" value="NZ_FUIG01000029.1"/>
</dbReference>
<dbReference type="PANTHER" id="PTHR22911:SF135">
    <property type="entry name" value="BLR4310 PROTEIN"/>
    <property type="match status" value="1"/>
</dbReference>
<protein>
    <recommendedName>
        <fullName evidence="2">EamA domain-containing protein</fullName>
    </recommendedName>
</protein>
<feature type="domain" description="EamA" evidence="2">
    <location>
        <begin position="40"/>
        <end position="168"/>
    </location>
</feature>
<feature type="transmembrane region" description="Helical" evidence="1">
    <location>
        <begin position="152"/>
        <end position="171"/>
    </location>
</feature>
<dbReference type="Proteomes" id="UP000245698">
    <property type="component" value="Unassembled WGS sequence"/>
</dbReference>
<evidence type="ECO:0000256" key="1">
    <source>
        <dbReference type="SAM" id="Phobius"/>
    </source>
</evidence>
<feature type="transmembrane region" description="Helical" evidence="1">
    <location>
        <begin position="261"/>
        <end position="280"/>
    </location>
</feature>
<keyword evidence="1" id="KW-0472">Membrane</keyword>
<keyword evidence="1" id="KW-1133">Transmembrane helix</keyword>
<keyword evidence="1" id="KW-0812">Transmembrane</keyword>
<evidence type="ECO:0000313" key="3">
    <source>
        <dbReference type="EMBL" id="SJM31891.1"/>
    </source>
</evidence>
<proteinExistence type="predicted"/>
<feature type="transmembrane region" description="Helical" evidence="1">
    <location>
        <begin position="38"/>
        <end position="58"/>
    </location>
</feature>
<dbReference type="GO" id="GO:0016020">
    <property type="term" value="C:membrane"/>
    <property type="evidence" value="ECO:0007669"/>
    <property type="project" value="InterPro"/>
</dbReference>
<dbReference type="Pfam" id="PF00892">
    <property type="entry name" value="EamA"/>
    <property type="match status" value="2"/>
</dbReference>
<dbReference type="EMBL" id="FUIG01000029">
    <property type="protein sequence ID" value="SJM31891.1"/>
    <property type="molecule type" value="Genomic_DNA"/>
</dbReference>
<evidence type="ECO:0000259" key="2">
    <source>
        <dbReference type="Pfam" id="PF00892"/>
    </source>
</evidence>
<dbReference type="InterPro" id="IPR037185">
    <property type="entry name" value="EmrE-like"/>
</dbReference>
<sequence length="322" mass="34925">MGRPPDRERSATARSAWWTRLAPQALSSASTALLRDNYIRAILFLIVSAVATSTAGMFVRALPISTWTILFWRSVFAAAFLAVYLLATGHRAGFRPTMQGMAIAICLAVNMLAFIPACQFTSTANAFIIFSAGPVLTGILAWLWLSEDLRPATIVAAITILIGTYVLVSGAGSKSELFGNAFAIVTTVTMSITTVLIRRHREESVLSFICLANAFVALVSFWFCEPFFPNLRDLGLLALFGFVQLAFPAVFFLAGTRRLPACQVSLILALEAPLAPLWTWLAFREMPTRSDLIGGSIITGAVVGYLVMMARSIRSEREGAAS</sequence>
<accession>A0A2P9AL65</accession>
<feature type="domain" description="EamA" evidence="2">
    <location>
        <begin position="178"/>
        <end position="304"/>
    </location>
</feature>
<feature type="transmembrane region" description="Helical" evidence="1">
    <location>
        <begin position="123"/>
        <end position="145"/>
    </location>
</feature>
<feature type="transmembrane region" description="Helical" evidence="1">
    <location>
        <begin position="99"/>
        <end position="117"/>
    </location>
</feature>
<feature type="transmembrane region" description="Helical" evidence="1">
    <location>
        <begin position="177"/>
        <end position="197"/>
    </location>
</feature>
<feature type="transmembrane region" description="Helical" evidence="1">
    <location>
        <begin position="204"/>
        <end position="223"/>
    </location>
</feature>
<dbReference type="AlphaFoldDB" id="A0A2P9AL65"/>
<feature type="transmembrane region" description="Helical" evidence="1">
    <location>
        <begin position="64"/>
        <end position="87"/>
    </location>
</feature>
<feature type="transmembrane region" description="Helical" evidence="1">
    <location>
        <begin position="292"/>
        <end position="310"/>
    </location>
</feature>
<feature type="transmembrane region" description="Helical" evidence="1">
    <location>
        <begin position="235"/>
        <end position="254"/>
    </location>
</feature>
<gene>
    <name evidence="3" type="ORF">BQ8482_220062</name>
</gene>
<keyword evidence="4" id="KW-1185">Reference proteome</keyword>
<evidence type="ECO:0000313" key="4">
    <source>
        <dbReference type="Proteomes" id="UP000245698"/>
    </source>
</evidence>
<reference evidence="4" key="1">
    <citation type="submission" date="2016-12" db="EMBL/GenBank/DDBJ databases">
        <authorList>
            <person name="Brunel B."/>
        </authorList>
    </citation>
    <scope>NUCLEOTIDE SEQUENCE [LARGE SCALE GENOMIC DNA]</scope>
</reference>
<dbReference type="InterPro" id="IPR000620">
    <property type="entry name" value="EamA_dom"/>
</dbReference>